<name>A0A3E1IYJ0_GARVA</name>
<evidence type="ECO:0000256" key="1">
    <source>
        <dbReference type="SAM" id="MobiDB-lite"/>
    </source>
</evidence>
<protein>
    <submittedName>
        <fullName evidence="3">Cellulosome anchor protein</fullName>
    </submittedName>
</protein>
<comment type="caution">
    <text evidence="3">The sequence shown here is derived from an EMBL/GenBank/DDBJ whole genome shotgun (WGS) entry which is preliminary data.</text>
</comment>
<feature type="region of interest" description="Disordered" evidence="1">
    <location>
        <begin position="310"/>
        <end position="557"/>
    </location>
</feature>
<dbReference type="Gene3D" id="3.40.33.10">
    <property type="entry name" value="CAP"/>
    <property type="match status" value="1"/>
</dbReference>
<dbReference type="InterPro" id="IPR014044">
    <property type="entry name" value="CAP_dom"/>
</dbReference>
<dbReference type="SUPFAM" id="SSF55797">
    <property type="entry name" value="PR-1-like"/>
    <property type="match status" value="1"/>
</dbReference>
<accession>A0A3E1IYJ0</accession>
<evidence type="ECO:0000313" key="3">
    <source>
        <dbReference type="EMBL" id="RFD78019.1"/>
    </source>
</evidence>
<feature type="domain" description="SCP" evidence="2">
    <location>
        <begin position="144"/>
        <end position="269"/>
    </location>
</feature>
<dbReference type="Pfam" id="PF00188">
    <property type="entry name" value="CAP"/>
    <property type="match status" value="1"/>
</dbReference>
<gene>
    <name evidence="3" type="ORF">AXE73_05570</name>
</gene>
<feature type="compositionally biased region" description="Polar residues" evidence="1">
    <location>
        <begin position="386"/>
        <end position="397"/>
    </location>
</feature>
<organism evidence="3 4">
    <name type="scientific">Gardnerella vaginalis</name>
    <dbReference type="NCBI Taxonomy" id="2702"/>
    <lineage>
        <taxon>Bacteria</taxon>
        <taxon>Bacillati</taxon>
        <taxon>Actinomycetota</taxon>
        <taxon>Actinomycetes</taxon>
        <taxon>Bifidobacteriales</taxon>
        <taxon>Bifidobacteriaceae</taxon>
        <taxon>Gardnerella</taxon>
    </lineage>
</organism>
<reference evidence="3 4" key="1">
    <citation type="submission" date="2016-02" db="EMBL/GenBank/DDBJ databases">
        <title>Gardnerella vaginalis Subgroups Defined by cpn60 Sequencing and Sialidase Activity in Isolates from Canada, Belgium and Kenya.</title>
        <authorList>
            <person name="Schellenberg J."/>
            <person name="Paramel Jayaprakash T."/>
            <person name="Withana Gamage N."/>
            <person name="Patterson M.H."/>
            <person name="Vaneechoutte M."/>
            <person name="Hill J.E."/>
        </authorList>
    </citation>
    <scope>NUCLEOTIDE SEQUENCE [LARGE SCALE GENOMIC DNA]</scope>
    <source>
        <strain evidence="3 4">N144</strain>
    </source>
</reference>
<dbReference type="InterPro" id="IPR035940">
    <property type="entry name" value="CAP_sf"/>
</dbReference>
<dbReference type="AlphaFoldDB" id="A0A3E1IYJ0"/>
<dbReference type="RefSeq" id="WP_116689789.1">
    <property type="nucleotide sequence ID" value="NZ_LRTT01000001.1"/>
</dbReference>
<sequence length="571" mass="62733">MKKQTPKSAEKMAFNSFSNNSFSSFSKKFTAATVAAILAGSAVSMFGATANTAFASDVTVSSYAHPATSYDSTSAKSTAGDLFRSVMNNQSLTQAQRDDAAKALEILYGRTEKPDWYDSKVKLNSGEESPDYITRLNNSISYMRAINEYRKSRGLKPLGVSLYTTAVAINDAFYSANIFDHARHYKTFENLAWGSYGDGTYDGGTTTDTMTGAMQMWVTNEKAKYDDFIAKGVSDKEIRSKHYLEVGHYLNFIHPTLTAMGLTSGNISNEYGTVISWEAVPASYLEGNKAPFTLDEYQKLINAYINGQPYDVTPSEETPSDVTPAPAPAPSEETPSDVTPSDFDFTPSFDVTPSEDVTPSDFDFTPSFDVTPSEETPSDFDFSPSFDVTPSEDTYTPSDFDFSPSFDVTPSEDVTPSDFDFTPSFDVTPSEDTYTPSDFDFTPSFDVTPSDVTPSDFDFSPSFDVTPSEDTPSDFDFTPSFDVTPSEDAYTPSDFDFTPSFDVTPSEDTPSDFDFTPSFDVTPSEDTETSSDFDFSPSFDEAPASDSDSNVTPSDFTFDYNFDAVDARRFD</sequence>
<proteinExistence type="predicted"/>
<evidence type="ECO:0000313" key="4">
    <source>
        <dbReference type="Proteomes" id="UP000258533"/>
    </source>
</evidence>
<evidence type="ECO:0000259" key="2">
    <source>
        <dbReference type="Pfam" id="PF00188"/>
    </source>
</evidence>
<feature type="compositionally biased region" description="Low complexity" evidence="1">
    <location>
        <begin position="532"/>
        <end position="541"/>
    </location>
</feature>
<feature type="compositionally biased region" description="Polar residues" evidence="1">
    <location>
        <begin position="425"/>
        <end position="436"/>
    </location>
</feature>
<feature type="compositionally biased region" description="Polar residues" evidence="1">
    <location>
        <begin position="546"/>
        <end position="555"/>
    </location>
</feature>
<dbReference type="EMBL" id="LRTT01000001">
    <property type="protein sequence ID" value="RFD78019.1"/>
    <property type="molecule type" value="Genomic_DNA"/>
</dbReference>
<dbReference type="Proteomes" id="UP000258533">
    <property type="component" value="Unassembled WGS sequence"/>
</dbReference>